<dbReference type="GO" id="GO:0016747">
    <property type="term" value="F:acyltransferase activity, transferring groups other than amino-acyl groups"/>
    <property type="evidence" value="ECO:0007669"/>
    <property type="project" value="InterPro"/>
</dbReference>
<name>A0A427TRA1_9BACI</name>
<reference evidence="5" key="1">
    <citation type="submission" date="2018-12" db="EMBL/GenBank/DDBJ databases">
        <title>Bacillus chawlae sp. nov., Bacillus glennii sp. nov., and Bacillus saganii sp. nov. Isolated from the Vehicle Assembly Building at Kennedy Space Center where the Viking Spacecraft were Assembled.</title>
        <authorList>
            <person name="Seuylemezian A."/>
            <person name="Vaishampayan P."/>
        </authorList>
    </citation>
    <scope>NUCLEOTIDE SEQUENCE [LARGE SCALE GENOMIC DNA]</scope>
    <source>
        <strain evidence="5">DSM 13966</strain>
    </source>
</reference>
<dbReference type="InterPro" id="IPR000182">
    <property type="entry name" value="GNAT_dom"/>
</dbReference>
<dbReference type="Gene3D" id="3.40.630.30">
    <property type="match status" value="1"/>
</dbReference>
<dbReference type="Pfam" id="PF00583">
    <property type="entry name" value="Acetyltransf_1"/>
    <property type="match status" value="1"/>
</dbReference>
<dbReference type="OrthoDB" id="46888at2"/>
<dbReference type="AlphaFoldDB" id="A0A427TRA1"/>
<keyword evidence="1 4" id="KW-0808">Transferase</keyword>
<dbReference type="PROSITE" id="PS51186">
    <property type="entry name" value="GNAT"/>
    <property type="match status" value="1"/>
</dbReference>
<dbReference type="SUPFAM" id="SSF55729">
    <property type="entry name" value="Acyl-CoA N-acyltransferases (Nat)"/>
    <property type="match status" value="1"/>
</dbReference>
<evidence type="ECO:0000313" key="5">
    <source>
        <dbReference type="Proteomes" id="UP000279911"/>
    </source>
</evidence>
<evidence type="ECO:0000256" key="2">
    <source>
        <dbReference type="ARBA" id="ARBA00023315"/>
    </source>
</evidence>
<dbReference type="EMBL" id="RSFW01000014">
    <property type="protein sequence ID" value="RSD26910.1"/>
    <property type="molecule type" value="Genomic_DNA"/>
</dbReference>
<protein>
    <submittedName>
        <fullName evidence="4">GNAT family N-acetyltransferase</fullName>
    </submittedName>
</protein>
<gene>
    <name evidence="4" type="ORF">EJA10_12700</name>
</gene>
<dbReference type="Proteomes" id="UP000279911">
    <property type="component" value="Unassembled WGS sequence"/>
</dbReference>
<evidence type="ECO:0000313" key="4">
    <source>
        <dbReference type="EMBL" id="RSD26910.1"/>
    </source>
</evidence>
<dbReference type="InterPro" id="IPR050832">
    <property type="entry name" value="Bact_Acetyltransf"/>
</dbReference>
<sequence length="185" mass="21061">MLDGESRELRFFPLDHLPPLQGRPELILSKIKQYGILPEFREIRLNEIQDAAEVLALQQKAYKVEAELIGTEEIPPLKETFEQLQNCGETFIGCYISGRLAGAVSFKKEETMLDIHRVMVHPDFFRKGIAEKLIAKLEKQKYTQIIVSTGAANTPAINLYQKLGFQRQEDTIVENGLVIANFKKT</sequence>
<proteinExistence type="predicted"/>
<accession>A0A427TRA1</accession>
<evidence type="ECO:0000259" key="3">
    <source>
        <dbReference type="PROSITE" id="PS51186"/>
    </source>
</evidence>
<organism evidence="4 5">
    <name type="scientific">Mesobacillus subterraneus</name>
    <dbReference type="NCBI Taxonomy" id="285983"/>
    <lineage>
        <taxon>Bacteria</taxon>
        <taxon>Bacillati</taxon>
        <taxon>Bacillota</taxon>
        <taxon>Bacilli</taxon>
        <taxon>Bacillales</taxon>
        <taxon>Bacillaceae</taxon>
        <taxon>Mesobacillus</taxon>
    </lineage>
</organism>
<comment type="caution">
    <text evidence="4">The sequence shown here is derived from an EMBL/GenBank/DDBJ whole genome shotgun (WGS) entry which is preliminary data.</text>
</comment>
<keyword evidence="2" id="KW-0012">Acyltransferase</keyword>
<dbReference type="CDD" id="cd04301">
    <property type="entry name" value="NAT_SF"/>
    <property type="match status" value="1"/>
</dbReference>
<dbReference type="PANTHER" id="PTHR43877">
    <property type="entry name" value="AMINOALKYLPHOSPHONATE N-ACETYLTRANSFERASE-RELATED-RELATED"/>
    <property type="match status" value="1"/>
</dbReference>
<evidence type="ECO:0000256" key="1">
    <source>
        <dbReference type="ARBA" id="ARBA00022679"/>
    </source>
</evidence>
<feature type="domain" description="N-acetyltransferase" evidence="3">
    <location>
        <begin position="41"/>
        <end position="185"/>
    </location>
</feature>
<dbReference type="InterPro" id="IPR016181">
    <property type="entry name" value="Acyl_CoA_acyltransferase"/>
</dbReference>